<dbReference type="CDD" id="cd04191">
    <property type="entry name" value="Glucan_BSP_MdoH"/>
    <property type="match status" value="1"/>
</dbReference>
<evidence type="ECO:0000256" key="1">
    <source>
        <dbReference type="ARBA" id="ARBA00004429"/>
    </source>
</evidence>
<feature type="transmembrane region" description="Helical" evidence="12">
    <location>
        <begin position="385"/>
        <end position="411"/>
    </location>
</feature>
<dbReference type="Proteomes" id="UP000231912">
    <property type="component" value="Unassembled WGS sequence"/>
</dbReference>
<gene>
    <name evidence="14" type="ORF">CH371_11825</name>
</gene>
<dbReference type="PANTHER" id="PTHR43867">
    <property type="entry name" value="CELLULOSE SYNTHASE CATALYTIC SUBUNIT A [UDP-FORMING]"/>
    <property type="match status" value="1"/>
</dbReference>
<comment type="similarity">
    <text evidence="3">Belongs to the glycosyltransferase 2 family. OpgH subfamily.</text>
</comment>
<dbReference type="PANTHER" id="PTHR43867:SF5">
    <property type="entry name" value="GLUCANS BIOSYNTHESIS GLUCOSYLTRANSFERASE H"/>
    <property type="match status" value="1"/>
</dbReference>
<comment type="pathway">
    <text evidence="2">Glycan metabolism; osmoregulated periplasmic glucan (OPG) biosynthesis.</text>
</comment>
<feature type="domain" description="Glycosyltransferase 2-like" evidence="13">
    <location>
        <begin position="214"/>
        <end position="415"/>
    </location>
</feature>
<feature type="transmembrane region" description="Helical" evidence="12">
    <location>
        <begin position="471"/>
        <end position="493"/>
    </location>
</feature>
<evidence type="ECO:0000256" key="3">
    <source>
        <dbReference type="ARBA" id="ARBA00009337"/>
    </source>
</evidence>
<proteinExistence type="inferred from homology"/>
<feature type="transmembrane region" description="Helical" evidence="12">
    <location>
        <begin position="431"/>
        <end position="450"/>
    </location>
</feature>
<dbReference type="RefSeq" id="WP_100759073.1">
    <property type="nucleotide sequence ID" value="NZ_NPDT01000004.1"/>
</dbReference>
<evidence type="ECO:0000256" key="5">
    <source>
        <dbReference type="ARBA" id="ARBA00022475"/>
    </source>
</evidence>
<keyword evidence="8 14" id="KW-0808">Transferase</keyword>
<dbReference type="InterPro" id="IPR029044">
    <property type="entry name" value="Nucleotide-diphossugar_trans"/>
</dbReference>
<keyword evidence="5" id="KW-1003">Cell membrane</keyword>
<protein>
    <recommendedName>
        <fullName evidence="4">Glucans biosynthesis glucosyltransferase H</fullName>
    </recommendedName>
</protein>
<dbReference type="GO" id="GO:0016758">
    <property type="term" value="F:hexosyltransferase activity"/>
    <property type="evidence" value="ECO:0007669"/>
    <property type="project" value="TreeGrafter"/>
</dbReference>
<dbReference type="SUPFAM" id="SSF53448">
    <property type="entry name" value="Nucleotide-diphospho-sugar transferases"/>
    <property type="match status" value="1"/>
</dbReference>
<evidence type="ECO:0000256" key="10">
    <source>
        <dbReference type="ARBA" id="ARBA00022989"/>
    </source>
</evidence>
<evidence type="ECO:0000256" key="6">
    <source>
        <dbReference type="ARBA" id="ARBA00022519"/>
    </source>
</evidence>
<name>A0A2M9ZB50_9LEPT</name>
<organism evidence="14 15">
    <name type="scientific">Leptospira wolffii</name>
    <dbReference type="NCBI Taxonomy" id="409998"/>
    <lineage>
        <taxon>Bacteria</taxon>
        <taxon>Pseudomonadati</taxon>
        <taxon>Spirochaetota</taxon>
        <taxon>Spirochaetia</taxon>
        <taxon>Leptospirales</taxon>
        <taxon>Leptospiraceae</taxon>
        <taxon>Leptospira</taxon>
    </lineage>
</organism>
<dbReference type="EMBL" id="NPDT01000004">
    <property type="protein sequence ID" value="PJZ65614.1"/>
    <property type="molecule type" value="Genomic_DNA"/>
</dbReference>
<comment type="subcellular location">
    <subcellularLocation>
        <location evidence="1">Cell inner membrane</location>
        <topology evidence="1">Multi-pass membrane protein</topology>
    </subcellularLocation>
</comment>
<feature type="transmembrane region" description="Helical" evidence="12">
    <location>
        <begin position="552"/>
        <end position="574"/>
    </location>
</feature>
<keyword evidence="10 12" id="KW-1133">Transmembrane helix</keyword>
<feature type="transmembrane region" description="Helical" evidence="12">
    <location>
        <begin position="65"/>
        <end position="87"/>
    </location>
</feature>
<evidence type="ECO:0000256" key="2">
    <source>
        <dbReference type="ARBA" id="ARBA00005001"/>
    </source>
</evidence>
<keyword evidence="9 12" id="KW-0812">Transmembrane</keyword>
<evidence type="ECO:0000256" key="9">
    <source>
        <dbReference type="ARBA" id="ARBA00022692"/>
    </source>
</evidence>
<dbReference type="GO" id="GO:0005886">
    <property type="term" value="C:plasma membrane"/>
    <property type="evidence" value="ECO:0007669"/>
    <property type="project" value="UniProtKB-SubCell"/>
</dbReference>
<keyword evidence="6" id="KW-0997">Cell inner membrane</keyword>
<evidence type="ECO:0000256" key="8">
    <source>
        <dbReference type="ARBA" id="ARBA00022679"/>
    </source>
</evidence>
<sequence length="726" mass="83534">MRSDAFSPTLPGSEAILKEAFDSRKFTYRRLGFVGLLGLISLFGIYLEYRFLLINGISPLEWATLLLFSLLFPLLAFGATTAIFGVAQRIRGGDPTRISRLIREQETEPKNLPPTAVVVPIHCEDVARVSAGLEAMMKSADSVGLGKNLDFFLLSDTTDPDIWVQEEKAFSRLSTKPETKGRVYYRKRRINLNKKSGNIADFCRRWGRRYRYMIVLDADSLLTGECMLNLIKLMEAVPNAGIIQTVPRLVRGKSLFQRLAQFGTWMGNPIFGAGSYYWQVFSGPFWGHNAIVRLQPFMEHCGLPGLPGEGAIGGKILSHDTIEAALIRKAGYTVWFAYDLEGSYEECPPNLLESLKRDNRWCQGNLQHFWFLFVGGLRISSRIHILLGILSYASSPLWALMLLATSFTVMADTDYFRLASVPEEWAKFQEGLYLPIFYGLQIYTILILFLPRILSFFDGLLFRRKESGIGFFRYILSFLAEFFQSVILAPAYMVQYSRFLWMTFWNRKIEWGAQNRDAESGIDRMSAARALLPQAFYGTGISVWLFVYYPVLFYWLLPITLGWLLSYFWSIWTASSEQGNIWKKAGLLLVPEETMRNPILTDTEVLEKEYSVFLGDMGEGKGIFLSIADPLLHRFHTSRLRARKKESQARIKYMDGLIDSWKENGPQSLDRKELSRLLWDKRSLIDLHNWFWEADLDGTHPWWRDMFLEYQTNIRTEQIGSWFTKG</sequence>
<keyword evidence="7" id="KW-0328">Glycosyltransferase</keyword>
<evidence type="ECO:0000313" key="14">
    <source>
        <dbReference type="EMBL" id="PJZ65614.1"/>
    </source>
</evidence>
<evidence type="ECO:0000313" key="15">
    <source>
        <dbReference type="Proteomes" id="UP000231912"/>
    </source>
</evidence>
<dbReference type="NCBIfam" id="NF003958">
    <property type="entry name" value="PRK05454.2-1"/>
    <property type="match status" value="1"/>
</dbReference>
<dbReference type="NCBIfam" id="NF003962">
    <property type="entry name" value="PRK05454.2-5"/>
    <property type="match status" value="1"/>
</dbReference>
<feature type="transmembrane region" description="Helical" evidence="12">
    <location>
        <begin position="31"/>
        <end position="53"/>
    </location>
</feature>
<evidence type="ECO:0000256" key="12">
    <source>
        <dbReference type="SAM" id="Phobius"/>
    </source>
</evidence>
<evidence type="ECO:0000256" key="11">
    <source>
        <dbReference type="ARBA" id="ARBA00023136"/>
    </source>
</evidence>
<dbReference type="Pfam" id="PF13632">
    <property type="entry name" value="Glyco_trans_2_3"/>
    <property type="match status" value="1"/>
</dbReference>
<reference evidence="14 15" key="1">
    <citation type="submission" date="2017-07" db="EMBL/GenBank/DDBJ databases">
        <title>Leptospira spp. isolated from tropical soils.</title>
        <authorList>
            <person name="Thibeaux R."/>
            <person name="Iraola G."/>
            <person name="Ferres I."/>
            <person name="Bierque E."/>
            <person name="Girault D."/>
            <person name="Soupe-Gilbert M.-E."/>
            <person name="Picardeau M."/>
            <person name="Goarant C."/>
        </authorList>
    </citation>
    <scope>NUCLEOTIDE SEQUENCE [LARGE SCALE GENOMIC DNA]</scope>
    <source>
        <strain evidence="14 15">FH2-C-A2</strain>
    </source>
</reference>
<dbReference type="Gene3D" id="3.90.550.10">
    <property type="entry name" value="Spore Coat Polysaccharide Biosynthesis Protein SpsA, Chain A"/>
    <property type="match status" value="1"/>
</dbReference>
<keyword evidence="11 12" id="KW-0472">Membrane</keyword>
<dbReference type="InterPro" id="IPR001173">
    <property type="entry name" value="Glyco_trans_2-like"/>
</dbReference>
<evidence type="ECO:0000256" key="4">
    <source>
        <dbReference type="ARBA" id="ARBA00020585"/>
    </source>
</evidence>
<evidence type="ECO:0000256" key="7">
    <source>
        <dbReference type="ARBA" id="ARBA00022676"/>
    </source>
</evidence>
<comment type="caution">
    <text evidence="14">The sequence shown here is derived from an EMBL/GenBank/DDBJ whole genome shotgun (WGS) entry which is preliminary data.</text>
</comment>
<dbReference type="InterPro" id="IPR050321">
    <property type="entry name" value="Glycosyltr_2/OpgH_subfam"/>
</dbReference>
<dbReference type="AlphaFoldDB" id="A0A2M9ZB50"/>
<accession>A0A2M9ZB50</accession>
<evidence type="ECO:0000259" key="13">
    <source>
        <dbReference type="Pfam" id="PF13632"/>
    </source>
</evidence>